<dbReference type="AlphaFoldDB" id="A0A9P9WME4"/>
<proteinExistence type="predicted"/>
<sequence>MKLFAIAASFIAALAGVSASPYLEFCDLLDVQSVGAQGVVIQAACEGKCQQLNIVPCFANSYGTLVSAGTTNGNFNNTCSGCTLGTSKNDTETYGLLSCFCSNGAADVVVSTSYQTGNALRFETELGITCPYGNGRAVRSVDCGTTTFKHDSVIHNNSVAGNKRGRKVRRSMRNTNAWKT</sequence>
<comment type="caution">
    <text evidence="2">The sequence shown here is derived from an EMBL/GenBank/DDBJ whole genome shotgun (WGS) entry which is preliminary data.</text>
</comment>
<evidence type="ECO:0000313" key="2">
    <source>
        <dbReference type="EMBL" id="KAI1871011.1"/>
    </source>
</evidence>
<protein>
    <recommendedName>
        <fullName evidence="4">Cyanovirin-N domain-containing protein</fullName>
    </recommendedName>
</protein>
<organism evidence="2 3">
    <name type="scientific">Neoarthrinium moseri</name>
    <dbReference type="NCBI Taxonomy" id="1658444"/>
    <lineage>
        <taxon>Eukaryota</taxon>
        <taxon>Fungi</taxon>
        <taxon>Dikarya</taxon>
        <taxon>Ascomycota</taxon>
        <taxon>Pezizomycotina</taxon>
        <taxon>Sordariomycetes</taxon>
        <taxon>Xylariomycetidae</taxon>
        <taxon>Amphisphaeriales</taxon>
        <taxon>Apiosporaceae</taxon>
        <taxon>Neoarthrinium</taxon>
    </lineage>
</organism>
<dbReference type="EMBL" id="JAFIMR010000013">
    <property type="protein sequence ID" value="KAI1871011.1"/>
    <property type="molecule type" value="Genomic_DNA"/>
</dbReference>
<keyword evidence="1" id="KW-0732">Signal</keyword>
<feature type="chain" id="PRO_5040296213" description="Cyanovirin-N domain-containing protein" evidence="1">
    <location>
        <begin position="20"/>
        <end position="180"/>
    </location>
</feature>
<dbReference type="Proteomes" id="UP000829685">
    <property type="component" value="Unassembled WGS sequence"/>
</dbReference>
<evidence type="ECO:0008006" key="4">
    <source>
        <dbReference type="Google" id="ProtNLM"/>
    </source>
</evidence>
<reference evidence="2" key="1">
    <citation type="submission" date="2021-03" db="EMBL/GenBank/DDBJ databases">
        <title>Revisited historic fungal species revealed as producer of novel bioactive compounds through whole genome sequencing and comparative genomics.</title>
        <authorList>
            <person name="Vignolle G.A."/>
            <person name="Hochenegger N."/>
            <person name="Mach R.L."/>
            <person name="Mach-Aigner A.R."/>
            <person name="Javad Rahimi M."/>
            <person name="Salim K.A."/>
            <person name="Chan C.M."/>
            <person name="Lim L.B.L."/>
            <person name="Cai F."/>
            <person name="Druzhinina I.S."/>
            <person name="U'Ren J.M."/>
            <person name="Derntl C."/>
        </authorList>
    </citation>
    <scope>NUCLEOTIDE SEQUENCE</scope>
    <source>
        <strain evidence="2">TUCIM 5799</strain>
    </source>
</reference>
<keyword evidence="3" id="KW-1185">Reference proteome</keyword>
<accession>A0A9P9WME4</accession>
<feature type="signal peptide" evidence="1">
    <location>
        <begin position="1"/>
        <end position="19"/>
    </location>
</feature>
<dbReference type="InterPro" id="IPR036673">
    <property type="entry name" value="Cyanovirin-N_sf"/>
</dbReference>
<dbReference type="Gene3D" id="2.30.60.10">
    <property type="entry name" value="Cyanovirin-N"/>
    <property type="match status" value="1"/>
</dbReference>
<evidence type="ECO:0000313" key="3">
    <source>
        <dbReference type="Proteomes" id="UP000829685"/>
    </source>
</evidence>
<evidence type="ECO:0000256" key="1">
    <source>
        <dbReference type="SAM" id="SignalP"/>
    </source>
</evidence>
<gene>
    <name evidence="2" type="ORF">JX265_006051</name>
</gene>
<name>A0A9P9WME4_9PEZI</name>